<feature type="non-terminal residue" evidence="1">
    <location>
        <position position="102"/>
    </location>
</feature>
<gene>
    <name evidence="1" type="ORF">PGLA1383_LOCUS55675</name>
</gene>
<dbReference type="AlphaFoldDB" id="A0A813HTV2"/>
<sequence>ASSAQDELPFAEAPPTCSRGELAKAGLLRDLLALSARGLSDAPSNGRAQRTAARCVDSKREGLVAVSLRVDARTASRLRRRCRRGRFCPRQPVAFARGSALE</sequence>
<comment type="caution">
    <text evidence="1">The sequence shown here is derived from an EMBL/GenBank/DDBJ whole genome shotgun (WGS) entry which is preliminary data.</text>
</comment>
<keyword evidence="2" id="KW-1185">Reference proteome</keyword>
<proteinExistence type="predicted"/>
<name>A0A813HTV2_POLGL</name>
<dbReference type="Proteomes" id="UP000654075">
    <property type="component" value="Unassembled WGS sequence"/>
</dbReference>
<evidence type="ECO:0000313" key="2">
    <source>
        <dbReference type="Proteomes" id="UP000654075"/>
    </source>
</evidence>
<evidence type="ECO:0000313" key="1">
    <source>
        <dbReference type="EMBL" id="CAE8640947.1"/>
    </source>
</evidence>
<organism evidence="1 2">
    <name type="scientific">Polarella glacialis</name>
    <name type="common">Dinoflagellate</name>
    <dbReference type="NCBI Taxonomy" id="89957"/>
    <lineage>
        <taxon>Eukaryota</taxon>
        <taxon>Sar</taxon>
        <taxon>Alveolata</taxon>
        <taxon>Dinophyceae</taxon>
        <taxon>Suessiales</taxon>
        <taxon>Suessiaceae</taxon>
        <taxon>Polarella</taxon>
    </lineage>
</organism>
<reference evidence="1" key="1">
    <citation type="submission" date="2021-02" db="EMBL/GenBank/DDBJ databases">
        <authorList>
            <person name="Dougan E. K."/>
            <person name="Rhodes N."/>
            <person name="Thang M."/>
            <person name="Chan C."/>
        </authorList>
    </citation>
    <scope>NUCLEOTIDE SEQUENCE</scope>
</reference>
<dbReference type="EMBL" id="CAJNNV010032752">
    <property type="protein sequence ID" value="CAE8640947.1"/>
    <property type="molecule type" value="Genomic_DNA"/>
</dbReference>
<feature type="non-terminal residue" evidence="1">
    <location>
        <position position="1"/>
    </location>
</feature>
<accession>A0A813HTV2</accession>
<protein>
    <submittedName>
        <fullName evidence="1">Uncharacterized protein</fullName>
    </submittedName>
</protein>